<dbReference type="Proteomes" id="UP001501094">
    <property type="component" value="Unassembled WGS sequence"/>
</dbReference>
<keyword evidence="1" id="KW-0732">Signal</keyword>
<accession>A0ABN2NE07</accession>
<feature type="signal peptide" evidence="1">
    <location>
        <begin position="1"/>
        <end position="35"/>
    </location>
</feature>
<organism evidence="2 3">
    <name type="scientific">Myceligenerans crystallogenes</name>
    <dbReference type="NCBI Taxonomy" id="316335"/>
    <lineage>
        <taxon>Bacteria</taxon>
        <taxon>Bacillati</taxon>
        <taxon>Actinomycetota</taxon>
        <taxon>Actinomycetes</taxon>
        <taxon>Micrococcales</taxon>
        <taxon>Promicromonosporaceae</taxon>
        <taxon>Myceligenerans</taxon>
    </lineage>
</organism>
<evidence type="ECO:0000256" key="1">
    <source>
        <dbReference type="SAM" id="SignalP"/>
    </source>
</evidence>
<sequence length="443" mass="46481">MPTTVSLQRLAAVRPGAVLFASGLALGLGVAPAGAAPSEVDSSAVSLATASEPSPVIVLQSGPTTWHEGAKTSLCLKIVPTEPDATFWWPEGSNPAVVQVTGEDGSTWTHYMIGPPYGIPQVCLDPLETELEPGHYKVHLDYEGQSEVDSVSWDGQFDVLPPAVTHVDSDLTSSWNYGAMPRETMVEVTHEGVETTWAGDLHLEFSDGSQFGHGSSLSDSNRNVIELWPVDEPVPGIYQISVVFGGGYGFLPSRQVKTVTVDSGVFATKPVPAITGTAKVGSTLTASPGAWSPAATGFTYVWRADGVVIDGATSRTLTVPASAAGKKIKVTVKGSRQYYATASATSAATSDVARGTFSAPRPTISGTKRVGATLTVDRGTWTPSPSSVKYVWKANGVKIATKTTKTFVIPSSARGKRLTVTVVGSRSGYTTKNVTSYRTSVIS</sequence>
<feature type="chain" id="PRO_5045783960" evidence="1">
    <location>
        <begin position="36"/>
        <end position="443"/>
    </location>
</feature>
<evidence type="ECO:0000313" key="3">
    <source>
        <dbReference type="Proteomes" id="UP001501094"/>
    </source>
</evidence>
<comment type="caution">
    <text evidence="2">The sequence shown here is derived from an EMBL/GenBank/DDBJ whole genome shotgun (WGS) entry which is preliminary data.</text>
</comment>
<reference evidence="2 3" key="1">
    <citation type="journal article" date="2019" name="Int. J. Syst. Evol. Microbiol.">
        <title>The Global Catalogue of Microorganisms (GCM) 10K type strain sequencing project: providing services to taxonomists for standard genome sequencing and annotation.</title>
        <authorList>
            <consortium name="The Broad Institute Genomics Platform"/>
            <consortium name="The Broad Institute Genome Sequencing Center for Infectious Disease"/>
            <person name="Wu L."/>
            <person name="Ma J."/>
        </authorList>
    </citation>
    <scope>NUCLEOTIDE SEQUENCE [LARGE SCALE GENOMIC DNA]</scope>
    <source>
        <strain evidence="2 3">JCM 14326</strain>
    </source>
</reference>
<gene>
    <name evidence="2" type="ORF">GCM10009751_21450</name>
</gene>
<proteinExistence type="predicted"/>
<keyword evidence="3" id="KW-1185">Reference proteome</keyword>
<name>A0ABN2NE07_9MICO</name>
<protein>
    <submittedName>
        <fullName evidence="2">Uncharacterized protein</fullName>
    </submittedName>
</protein>
<evidence type="ECO:0000313" key="2">
    <source>
        <dbReference type="EMBL" id="GAA1863326.1"/>
    </source>
</evidence>
<dbReference type="Gene3D" id="2.60.40.2700">
    <property type="match status" value="2"/>
</dbReference>
<dbReference type="EMBL" id="BAAANL010000004">
    <property type="protein sequence ID" value="GAA1863326.1"/>
    <property type="molecule type" value="Genomic_DNA"/>
</dbReference>
<dbReference type="RefSeq" id="WP_344102512.1">
    <property type="nucleotide sequence ID" value="NZ_BAAANL010000004.1"/>
</dbReference>